<comment type="caution">
    <text evidence="3">The sequence shown here is derived from an EMBL/GenBank/DDBJ whole genome shotgun (WGS) entry which is preliminary data.</text>
</comment>
<evidence type="ECO:0000256" key="1">
    <source>
        <dbReference type="SAM" id="Phobius"/>
    </source>
</evidence>
<proteinExistence type="predicted"/>
<dbReference type="EMBL" id="JBHLWI010000014">
    <property type="protein sequence ID" value="MFC0262373.1"/>
    <property type="molecule type" value="Genomic_DNA"/>
</dbReference>
<feature type="transmembrane region" description="Helical" evidence="1">
    <location>
        <begin position="34"/>
        <end position="54"/>
    </location>
</feature>
<sequence>MKHYGKSQILKTLLNQDGIRGGKMILRISAYNQLRVLSFHLIGTIFMLVALYLLKFNIDFVVVFGGMYVLLTLPLLYLHIEYYIANRKQVITIEDDEFTISTQNGYTHKFKFTELSNVILYKSASLDKGGIQITPIESYHYARIITKSERQIIITCLMSPKLEEVVNELKGVQKKRKKRLFCTLLWK</sequence>
<accession>A0ABV6FR78</accession>
<organism evidence="3 4">
    <name type="scientific">Fontibacter flavus</name>
    <dbReference type="NCBI Taxonomy" id="654838"/>
    <lineage>
        <taxon>Bacteria</taxon>
        <taxon>Pseudomonadati</taxon>
        <taxon>Bacteroidota</taxon>
        <taxon>Cytophagia</taxon>
        <taxon>Cytophagales</taxon>
        <taxon>Cyclobacteriaceae</taxon>
        <taxon>Fontibacter</taxon>
    </lineage>
</organism>
<keyword evidence="4" id="KW-1185">Reference proteome</keyword>
<dbReference type="InterPro" id="IPR058916">
    <property type="entry name" value="PH_40"/>
</dbReference>
<evidence type="ECO:0000313" key="3">
    <source>
        <dbReference type="EMBL" id="MFC0262373.1"/>
    </source>
</evidence>
<name>A0ABV6FR78_9BACT</name>
<reference evidence="3 4" key="1">
    <citation type="submission" date="2024-09" db="EMBL/GenBank/DDBJ databases">
        <authorList>
            <person name="Sun Q."/>
            <person name="Mori K."/>
        </authorList>
    </citation>
    <scope>NUCLEOTIDE SEQUENCE [LARGE SCALE GENOMIC DNA]</scope>
    <source>
        <strain evidence="3 4">CCM 7650</strain>
    </source>
</reference>
<gene>
    <name evidence="3" type="ORF">ACFFIP_06725</name>
</gene>
<keyword evidence="1" id="KW-1133">Transmembrane helix</keyword>
<evidence type="ECO:0000259" key="2">
    <source>
        <dbReference type="Pfam" id="PF26566"/>
    </source>
</evidence>
<dbReference type="Pfam" id="PF26566">
    <property type="entry name" value="PH_40"/>
    <property type="match status" value="1"/>
</dbReference>
<feature type="transmembrane region" description="Helical" evidence="1">
    <location>
        <begin position="60"/>
        <end position="78"/>
    </location>
</feature>
<evidence type="ECO:0000313" key="4">
    <source>
        <dbReference type="Proteomes" id="UP001589797"/>
    </source>
</evidence>
<keyword evidence="1" id="KW-0472">Membrane</keyword>
<protein>
    <recommendedName>
        <fullName evidence="2">PH domain-containing protein</fullName>
    </recommendedName>
</protein>
<keyword evidence="1" id="KW-0812">Transmembrane</keyword>
<dbReference type="RefSeq" id="WP_382386813.1">
    <property type="nucleotide sequence ID" value="NZ_JBHLWI010000014.1"/>
</dbReference>
<feature type="domain" description="PH" evidence="2">
    <location>
        <begin position="41"/>
        <end position="159"/>
    </location>
</feature>
<dbReference type="Proteomes" id="UP001589797">
    <property type="component" value="Unassembled WGS sequence"/>
</dbReference>